<evidence type="ECO:0000313" key="2">
    <source>
        <dbReference type="Proteomes" id="UP001516662"/>
    </source>
</evidence>
<evidence type="ECO:0000313" key="1">
    <source>
        <dbReference type="EMBL" id="MBE4910079.1"/>
    </source>
</evidence>
<reference evidence="1 2" key="1">
    <citation type="submission" date="2020-10" db="EMBL/GenBank/DDBJ databases">
        <title>Bacillus sp. HD4P25, an endophyte from a halophyte.</title>
        <authorList>
            <person name="Sun J.-Q."/>
        </authorList>
    </citation>
    <scope>NUCLEOTIDE SEQUENCE [LARGE SCALE GENOMIC DNA]</scope>
    <source>
        <strain evidence="1 2">YIM 93174</strain>
    </source>
</reference>
<name>A0ABR9QPH6_9BACI</name>
<protein>
    <submittedName>
        <fullName evidence="1">Uncharacterized protein</fullName>
    </submittedName>
</protein>
<accession>A0ABR9QPH6</accession>
<keyword evidence="2" id="KW-1185">Reference proteome</keyword>
<comment type="caution">
    <text evidence="1">The sequence shown here is derived from an EMBL/GenBank/DDBJ whole genome shotgun (WGS) entry which is preliminary data.</text>
</comment>
<proteinExistence type="predicted"/>
<dbReference type="Proteomes" id="UP001516662">
    <property type="component" value="Unassembled WGS sequence"/>
</dbReference>
<dbReference type="EMBL" id="JADCLJ010000024">
    <property type="protein sequence ID" value="MBE4910079.1"/>
    <property type="molecule type" value="Genomic_DNA"/>
</dbReference>
<organism evidence="1 2">
    <name type="scientific">Litchfieldia luteola</name>
    <dbReference type="NCBI Taxonomy" id="682179"/>
    <lineage>
        <taxon>Bacteria</taxon>
        <taxon>Bacillati</taxon>
        <taxon>Bacillota</taxon>
        <taxon>Bacilli</taxon>
        <taxon>Bacillales</taxon>
        <taxon>Bacillaceae</taxon>
        <taxon>Litchfieldia</taxon>
    </lineage>
</organism>
<sequence length="70" mass="8325">MLEKTNWKNREVKMAYPPNFKINYKYDIWITPLKNMLEIVIPSQSQYTRLSAKESAILYEIITGENLVED</sequence>
<dbReference type="RefSeq" id="WP_193539282.1">
    <property type="nucleotide sequence ID" value="NZ_JADCLJ010000024.1"/>
</dbReference>
<gene>
    <name evidence="1" type="ORF">IMZ08_18750</name>
</gene>